<dbReference type="AlphaFoldDB" id="A0A348BR61"/>
<gene>
    <name evidence="2" type="primary">nad4l</name>
</gene>
<dbReference type="EMBL" id="LC385650">
    <property type="protein sequence ID" value="BBE15730.1"/>
    <property type="molecule type" value="Genomic_DNA"/>
</dbReference>
<keyword evidence="1" id="KW-0472">Membrane</keyword>
<keyword evidence="2" id="KW-0496">Mitochondrion</keyword>
<feature type="transmembrane region" description="Helical" evidence="1">
    <location>
        <begin position="20"/>
        <end position="39"/>
    </location>
</feature>
<geneLocation type="mitochondrion" evidence="2"/>
<proteinExistence type="predicted"/>
<keyword evidence="1" id="KW-1133">Transmembrane helix</keyword>
<organism evidence="2">
    <name type="scientific">Echiniscus testudo</name>
    <name type="common">Water bear</name>
    <dbReference type="NCBI Taxonomy" id="399800"/>
    <lineage>
        <taxon>Eukaryota</taxon>
        <taxon>Metazoa</taxon>
        <taxon>Ecdysozoa</taxon>
        <taxon>Tardigrada</taxon>
        <taxon>Heterotardigrada</taxon>
        <taxon>Echiniscoidea</taxon>
        <taxon>Echiniscidae</taxon>
        <taxon>Echiniscus</taxon>
    </lineage>
</organism>
<protein>
    <submittedName>
        <fullName evidence="2">NADH dehydrogenase subunit 4L</fullName>
    </submittedName>
</protein>
<keyword evidence="1" id="KW-0812">Transmembrane</keyword>
<reference evidence="2" key="1">
    <citation type="journal article" date="2018" name="Mitochondrial DNA Part B Resour">
        <title>The complete mitochondrial genome of Echiniscus testudo (Heterotardigrada: Echiniscidae).</title>
        <authorList>
            <person name="Arakawa K."/>
        </authorList>
    </citation>
    <scope>NUCLEOTIDE SEQUENCE</scope>
</reference>
<sequence length="89" mass="10932">MMYLCFFCFLFFYLMYLKSYMIITIILNIEFYSMLMLFINMFNVNQNNNMGMLVIILLIFFSSESIMLLTFYIIMIRYHSKDYSVMNIH</sequence>
<evidence type="ECO:0000313" key="2">
    <source>
        <dbReference type="EMBL" id="BBE15730.1"/>
    </source>
</evidence>
<feature type="transmembrane region" description="Helical" evidence="1">
    <location>
        <begin position="51"/>
        <end position="74"/>
    </location>
</feature>
<evidence type="ECO:0000256" key="1">
    <source>
        <dbReference type="SAM" id="Phobius"/>
    </source>
</evidence>
<accession>A0A348BR61</accession>
<name>A0A348BR61_ECHTS</name>